<sequence>MSLQSQERELLLYEPLLTSSRQLRLLILNPCTNPKEAIRCTLVKISLDSPPKYEALSYTWGEPVDDFEIIVNSVTFAVRRNLWEALYHLRGGNSRALWIDAVCINQNNISERNEQVQMMRRIYERAQRVVIWLG</sequence>
<evidence type="ECO:0000259" key="1">
    <source>
        <dbReference type="Pfam" id="PF06985"/>
    </source>
</evidence>
<feature type="non-terminal residue" evidence="2">
    <location>
        <position position="134"/>
    </location>
</feature>
<protein>
    <submittedName>
        <fullName evidence="2">HET-domain-containing protein</fullName>
    </submittedName>
</protein>
<proteinExistence type="predicted"/>
<dbReference type="Proteomes" id="UP000235672">
    <property type="component" value="Unassembled WGS sequence"/>
</dbReference>
<accession>A0A2J6Q4L9</accession>
<dbReference type="InterPro" id="IPR052895">
    <property type="entry name" value="HetReg/Transcr_Mod"/>
</dbReference>
<keyword evidence="3" id="KW-1185">Reference proteome</keyword>
<feature type="domain" description="Heterokaryon incompatibility" evidence="1">
    <location>
        <begin position="53"/>
        <end position="134"/>
    </location>
</feature>
<dbReference type="Pfam" id="PF06985">
    <property type="entry name" value="HET"/>
    <property type="match status" value="1"/>
</dbReference>
<reference evidence="2 3" key="1">
    <citation type="submission" date="2016-05" db="EMBL/GenBank/DDBJ databases">
        <title>A degradative enzymes factory behind the ericoid mycorrhizal symbiosis.</title>
        <authorList>
            <consortium name="DOE Joint Genome Institute"/>
            <person name="Martino E."/>
            <person name="Morin E."/>
            <person name="Grelet G."/>
            <person name="Kuo A."/>
            <person name="Kohler A."/>
            <person name="Daghino S."/>
            <person name="Barry K."/>
            <person name="Choi C."/>
            <person name="Cichocki N."/>
            <person name="Clum A."/>
            <person name="Copeland A."/>
            <person name="Hainaut M."/>
            <person name="Haridas S."/>
            <person name="Labutti K."/>
            <person name="Lindquist E."/>
            <person name="Lipzen A."/>
            <person name="Khouja H.-R."/>
            <person name="Murat C."/>
            <person name="Ohm R."/>
            <person name="Olson A."/>
            <person name="Spatafora J."/>
            <person name="Veneault-Fourrey C."/>
            <person name="Henrissat B."/>
            <person name="Grigoriev I."/>
            <person name="Martin F."/>
            <person name="Perotto S."/>
        </authorList>
    </citation>
    <scope>NUCLEOTIDE SEQUENCE [LARGE SCALE GENOMIC DNA]</scope>
    <source>
        <strain evidence="2 3">UAMH 7357</strain>
    </source>
</reference>
<evidence type="ECO:0000313" key="2">
    <source>
        <dbReference type="EMBL" id="PMD21171.1"/>
    </source>
</evidence>
<dbReference type="InterPro" id="IPR010730">
    <property type="entry name" value="HET"/>
</dbReference>
<dbReference type="PANTHER" id="PTHR24148:SF73">
    <property type="entry name" value="HET DOMAIN PROTEIN (AFU_ORTHOLOGUE AFUA_8G01020)"/>
    <property type="match status" value="1"/>
</dbReference>
<dbReference type="EMBL" id="KZ613482">
    <property type="protein sequence ID" value="PMD21171.1"/>
    <property type="molecule type" value="Genomic_DNA"/>
</dbReference>
<dbReference type="PANTHER" id="PTHR24148">
    <property type="entry name" value="ANKYRIN REPEAT DOMAIN-CONTAINING PROTEIN 39 HOMOLOG-RELATED"/>
    <property type="match status" value="1"/>
</dbReference>
<organism evidence="2 3">
    <name type="scientific">Hyaloscypha hepaticicola</name>
    <dbReference type="NCBI Taxonomy" id="2082293"/>
    <lineage>
        <taxon>Eukaryota</taxon>
        <taxon>Fungi</taxon>
        <taxon>Dikarya</taxon>
        <taxon>Ascomycota</taxon>
        <taxon>Pezizomycotina</taxon>
        <taxon>Leotiomycetes</taxon>
        <taxon>Helotiales</taxon>
        <taxon>Hyaloscyphaceae</taxon>
        <taxon>Hyaloscypha</taxon>
    </lineage>
</organism>
<dbReference type="OrthoDB" id="2157530at2759"/>
<dbReference type="STRING" id="1745343.A0A2J6Q4L9"/>
<dbReference type="AlphaFoldDB" id="A0A2J6Q4L9"/>
<evidence type="ECO:0000313" key="3">
    <source>
        <dbReference type="Proteomes" id="UP000235672"/>
    </source>
</evidence>
<name>A0A2J6Q4L9_9HELO</name>
<gene>
    <name evidence="2" type="ORF">NA56DRAFT_572473</name>
</gene>